<keyword evidence="2" id="KW-1185">Reference proteome</keyword>
<proteinExistence type="predicted"/>
<organism evidence="1 2">
    <name type="scientific">Diplocarpon coronariae</name>
    <dbReference type="NCBI Taxonomy" id="2795749"/>
    <lineage>
        <taxon>Eukaryota</taxon>
        <taxon>Fungi</taxon>
        <taxon>Dikarya</taxon>
        <taxon>Ascomycota</taxon>
        <taxon>Pezizomycotina</taxon>
        <taxon>Leotiomycetes</taxon>
        <taxon>Helotiales</taxon>
        <taxon>Drepanopezizaceae</taxon>
        <taxon>Diplocarpon</taxon>
    </lineage>
</organism>
<gene>
    <name evidence="1" type="ORF">B2J93_542</name>
</gene>
<evidence type="ECO:0000313" key="2">
    <source>
        <dbReference type="Proteomes" id="UP000242519"/>
    </source>
</evidence>
<sequence>MRAWPRILKRHVDYHNGIPVTRKAGYMRFAFDQSIAAIRSQQGIFDDAEVSRAIQEQHGTFEISLLLGAQSSRRVHEMRAELIDGYDSATRMSVRIPLLRPLPASQICLELPSTMEALCSGNEKVFQLHLETPFAYGTAVMVDFMPNNHLRRVQNKLLAAFGIIDDMGDPTAYLLTPALSLVAFGLKKWALPGCVDHAKREIENGIQPFTVIGLTFRYMPAMRGQSRWDPYRISRAWVDFHFALSSKVRSQDGSVAQRTNLDDSALGFRRLELDRDQSEHSKQAHAQAERMVKKQIAPRRWVFDGALY</sequence>
<dbReference type="Proteomes" id="UP000242519">
    <property type="component" value="Unassembled WGS sequence"/>
</dbReference>
<comment type="caution">
    <text evidence="1">The sequence shown here is derived from an EMBL/GenBank/DDBJ whole genome shotgun (WGS) entry which is preliminary data.</text>
</comment>
<accession>A0A218Z051</accession>
<reference evidence="1 2" key="1">
    <citation type="submission" date="2017-04" db="EMBL/GenBank/DDBJ databases">
        <title>Draft genome sequence of Marssonina coronaria NL1: causal agent of apple blotch.</title>
        <authorList>
            <person name="Cheng Q."/>
        </authorList>
    </citation>
    <scope>NUCLEOTIDE SEQUENCE [LARGE SCALE GENOMIC DNA]</scope>
    <source>
        <strain evidence="1 2">NL1</strain>
    </source>
</reference>
<dbReference type="AlphaFoldDB" id="A0A218Z051"/>
<name>A0A218Z051_9HELO</name>
<dbReference type="InParanoid" id="A0A218Z051"/>
<protein>
    <submittedName>
        <fullName evidence="1">Uncharacterized protein</fullName>
    </submittedName>
</protein>
<dbReference type="EMBL" id="MZNU01000314">
    <property type="protein sequence ID" value="OWP00675.1"/>
    <property type="molecule type" value="Genomic_DNA"/>
</dbReference>
<evidence type="ECO:0000313" key="1">
    <source>
        <dbReference type="EMBL" id="OWP00675.1"/>
    </source>
</evidence>